<sequence>MRLEMHKEQVTFGKVATAIGDAGGDIVAIDVTRASDGHGAF</sequence>
<organism evidence="1 2">
    <name type="scientific">Paenibacillus brasilensis</name>
    <dbReference type="NCBI Taxonomy" id="128574"/>
    <lineage>
        <taxon>Bacteria</taxon>
        <taxon>Bacillati</taxon>
        <taxon>Bacillota</taxon>
        <taxon>Bacilli</taxon>
        <taxon>Bacillales</taxon>
        <taxon>Paenibacillaceae</taxon>
        <taxon>Paenibacillus</taxon>
    </lineage>
</organism>
<dbReference type="EMBL" id="JAUSWA010000037">
    <property type="protein sequence ID" value="MDQ0496511.1"/>
    <property type="molecule type" value="Genomic_DNA"/>
</dbReference>
<dbReference type="Proteomes" id="UP001242811">
    <property type="component" value="Unassembled WGS sequence"/>
</dbReference>
<accession>A0ABU0L5I0</accession>
<proteinExistence type="predicted"/>
<evidence type="ECO:0000313" key="2">
    <source>
        <dbReference type="Proteomes" id="UP001242811"/>
    </source>
</evidence>
<evidence type="ECO:0000313" key="1">
    <source>
        <dbReference type="EMBL" id="MDQ0496511.1"/>
    </source>
</evidence>
<comment type="caution">
    <text evidence="1">The sequence shown here is derived from an EMBL/GenBank/DDBJ whole genome shotgun (WGS) entry which is preliminary data.</text>
</comment>
<reference evidence="1 2" key="1">
    <citation type="submission" date="2023-07" db="EMBL/GenBank/DDBJ databases">
        <title>Genomic Encyclopedia of Type Strains, Phase IV (KMG-IV): sequencing the most valuable type-strain genomes for metagenomic binning, comparative biology and taxonomic classification.</title>
        <authorList>
            <person name="Goeker M."/>
        </authorList>
    </citation>
    <scope>NUCLEOTIDE SEQUENCE [LARGE SCALE GENOMIC DNA]</scope>
    <source>
        <strain evidence="1 2">DSM 14914</strain>
    </source>
</reference>
<name>A0ABU0L5I0_9BACL</name>
<protein>
    <submittedName>
        <fullName evidence="1">Uncharacterized protein</fullName>
    </submittedName>
</protein>
<keyword evidence="2" id="KW-1185">Reference proteome</keyword>
<gene>
    <name evidence="1" type="ORF">QOZ95_004701</name>
</gene>
<dbReference type="RefSeq" id="WP_280116402.1">
    <property type="nucleotide sequence ID" value="NZ_CP045298.1"/>
</dbReference>